<protein>
    <submittedName>
        <fullName evidence="2">Uncharacterized protein</fullName>
    </submittedName>
</protein>
<gene>
    <name evidence="1" type="ORF">HPULCUR_011046</name>
    <name evidence="2" type="ORF">HPULCUR_011048</name>
</gene>
<evidence type="ECO:0000313" key="2">
    <source>
        <dbReference type="EMBL" id="GAA5805531.1"/>
    </source>
</evidence>
<evidence type="ECO:0000313" key="1">
    <source>
        <dbReference type="EMBL" id="GAA5805529.1"/>
    </source>
</evidence>
<evidence type="ECO:0000313" key="3">
    <source>
        <dbReference type="Proteomes" id="UP001476247"/>
    </source>
</evidence>
<keyword evidence="3" id="KW-1185">Reference proteome</keyword>
<reference evidence="2 3" key="2">
    <citation type="submission" date="2024-04" db="EMBL/GenBank/DDBJ databases">
        <title>genome sequences of Mucor flavus KT1a and Helicostylum pulchrum KT1b strains isolation_sourced from the surface of a dry-aged beef.</title>
        <authorList>
            <person name="Toyotome T."/>
            <person name="Hosono M."/>
            <person name="Torimaru M."/>
            <person name="Fukuda K."/>
            <person name="Mikami N."/>
        </authorList>
    </citation>
    <scope>NUCLEOTIDE SEQUENCE [LARGE SCALE GENOMIC DNA]</scope>
    <source>
        <strain evidence="2 3">KT1b</strain>
    </source>
</reference>
<dbReference type="Proteomes" id="UP001476247">
    <property type="component" value="Unassembled WGS sequence"/>
</dbReference>
<reference evidence="2" key="1">
    <citation type="submission" date="2024-03" db="EMBL/GenBank/DDBJ databases">
        <authorList>
            <consortium name="DAB_fungi"/>
            <person name="Toyotome T."/>
            <person name="Hosono M."/>
            <person name="Torimaru M."/>
            <person name="Fukuda K."/>
            <person name="Mikami N."/>
        </authorList>
    </citation>
    <scope>NUCLEOTIDE SEQUENCE</scope>
    <source>
        <strain evidence="2">KT1b</strain>
    </source>
</reference>
<accession>A0ABP9YF25</accession>
<comment type="caution">
    <text evidence="2">The sequence shown here is derived from an EMBL/GenBank/DDBJ whole genome shotgun (WGS) entry which is preliminary data.</text>
</comment>
<sequence>MNPSSVLDVMPSDASNVIASVSDSMTNLGLSNNSSNNVVHATDVSPIAIEDTEMVDHISVKESFNNDHTMNSDTNVEENKTALERLNDQYEKIMVIIANLNQQKIKLFTEGVLDRNDVRLVTVDSQIKLVNEHCEFIKGQIDAMVANMNYSGATNSLTKIENDILLA</sequence>
<dbReference type="EMBL" id="BAABUJ010000047">
    <property type="protein sequence ID" value="GAA5805529.1"/>
    <property type="molecule type" value="Genomic_DNA"/>
</dbReference>
<organism evidence="2 3">
    <name type="scientific">Helicostylum pulchrum</name>
    <dbReference type="NCBI Taxonomy" id="562976"/>
    <lineage>
        <taxon>Eukaryota</taxon>
        <taxon>Fungi</taxon>
        <taxon>Fungi incertae sedis</taxon>
        <taxon>Mucoromycota</taxon>
        <taxon>Mucoromycotina</taxon>
        <taxon>Mucoromycetes</taxon>
        <taxon>Mucorales</taxon>
        <taxon>Mucorineae</taxon>
        <taxon>Mucoraceae</taxon>
        <taxon>Helicostylum</taxon>
    </lineage>
</organism>
<proteinExistence type="predicted"/>
<dbReference type="EMBL" id="BAABUJ010000047">
    <property type="protein sequence ID" value="GAA5805531.1"/>
    <property type="molecule type" value="Genomic_DNA"/>
</dbReference>
<name>A0ABP9YF25_9FUNG</name>